<dbReference type="RefSeq" id="WP_147923346.1">
    <property type="nucleotide sequence ID" value="NZ_VRTY01000091.1"/>
</dbReference>
<dbReference type="Gene3D" id="3.40.630.40">
    <property type="entry name" value="Zn-dependent exopeptidases"/>
    <property type="match status" value="1"/>
</dbReference>
<dbReference type="GO" id="GO:0016787">
    <property type="term" value="F:hydrolase activity"/>
    <property type="evidence" value="ECO:0007669"/>
    <property type="project" value="UniProtKB-KW"/>
</dbReference>
<accession>A0A5C8J783</accession>
<name>A0A5C8J783_9BACT</name>
<protein>
    <submittedName>
        <fullName evidence="1">N-formylglutamate amidohydrolase</fullName>
    </submittedName>
</protein>
<comment type="caution">
    <text evidence="1">The sequence shown here is derived from an EMBL/GenBank/DDBJ whole genome shotgun (WGS) entry which is preliminary data.</text>
</comment>
<dbReference type="EMBL" id="VRTY01000091">
    <property type="protein sequence ID" value="TXK33740.1"/>
    <property type="molecule type" value="Genomic_DNA"/>
</dbReference>
<evidence type="ECO:0000313" key="1">
    <source>
        <dbReference type="EMBL" id="TXK33740.1"/>
    </source>
</evidence>
<keyword evidence="2" id="KW-1185">Reference proteome</keyword>
<dbReference type="OrthoDB" id="9785840at2"/>
<evidence type="ECO:0000313" key="2">
    <source>
        <dbReference type="Proteomes" id="UP000321926"/>
    </source>
</evidence>
<dbReference type="InterPro" id="IPR007709">
    <property type="entry name" value="N-FG_amidohydro"/>
</dbReference>
<sequence length="268" mass="31344">MQDNQPFYKTIYGSSPLVAAAIHDGQAVRENISHLFALTAPERLREEDPCTAHWTSITDNRIIGLHSRFELDLNRPREKAIYQTPEDAWGLQVWREELPEEEVRESLKRYDHFYESVKILLTEIEQQHGSFIVYDLHTYNHKREGTDGPEADPAENPEINIGTGNMNREKWAPVVDAFTHSLRSYNYRGRHLDVRENVKFKGGHFMRWIHDNFPDKACVLSIEVKKFFMDEWTGKVDREQLEEIKLALQQTVAPVMEAFEQVHQQSKP</sequence>
<dbReference type="AlphaFoldDB" id="A0A5C8J783"/>
<reference evidence="1 2" key="1">
    <citation type="submission" date="2019-08" db="EMBL/GenBank/DDBJ databases">
        <authorList>
            <person name="Shi S."/>
        </authorList>
    </citation>
    <scope>NUCLEOTIDE SEQUENCE [LARGE SCALE GENOMIC DNA]</scope>
    <source>
        <strain evidence="1 2">GY10130</strain>
    </source>
</reference>
<keyword evidence="1" id="KW-0378">Hydrolase</keyword>
<gene>
    <name evidence="1" type="ORF">FVR03_18960</name>
</gene>
<dbReference type="Pfam" id="PF05013">
    <property type="entry name" value="FGase"/>
    <property type="match status" value="1"/>
</dbReference>
<dbReference type="SUPFAM" id="SSF53187">
    <property type="entry name" value="Zn-dependent exopeptidases"/>
    <property type="match status" value="1"/>
</dbReference>
<organism evidence="1 2">
    <name type="scientific">Pontibacter qinzhouensis</name>
    <dbReference type="NCBI Taxonomy" id="2603253"/>
    <lineage>
        <taxon>Bacteria</taxon>
        <taxon>Pseudomonadati</taxon>
        <taxon>Bacteroidota</taxon>
        <taxon>Cytophagia</taxon>
        <taxon>Cytophagales</taxon>
        <taxon>Hymenobacteraceae</taxon>
        <taxon>Pontibacter</taxon>
    </lineage>
</organism>
<dbReference type="Proteomes" id="UP000321926">
    <property type="component" value="Unassembled WGS sequence"/>
</dbReference>
<proteinExistence type="predicted"/>